<dbReference type="SUPFAM" id="SSF50978">
    <property type="entry name" value="WD40 repeat-like"/>
    <property type="match status" value="1"/>
</dbReference>
<dbReference type="RefSeq" id="XP_005722151.1">
    <property type="nucleotide sequence ID" value="XM_005722094.1"/>
</dbReference>
<dbReference type="InterPro" id="IPR001680">
    <property type="entry name" value="WD40_rpt"/>
</dbReference>
<evidence type="ECO:0000313" key="7">
    <source>
        <dbReference type="Proteomes" id="UP000695023"/>
    </source>
</evidence>
<keyword evidence="4" id="KW-0966">Cell projection</keyword>
<gene>
    <name evidence="8" type="primary">cfap251</name>
</gene>
<dbReference type="InterPro" id="IPR036322">
    <property type="entry name" value="WD40_repeat_dom_sf"/>
</dbReference>
<evidence type="ECO:0000256" key="6">
    <source>
        <dbReference type="SAM" id="MobiDB-lite"/>
    </source>
</evidence>
<dbReference type="SUPFAM" id="SSF47473">
    <property type="entry name" value="EF-hand"/>
    <property type="match status" value="1"/>
</dbReference>
<evidence type="ECO:0000256" key="2">
    <source>
        <dbReference type="ARBA" id="ARBA00022574"/>
    </source>
</evidence>
<evidence type="ECO:0000256" key="4">
    <source>
        <dbReference type="ARBA" id="ARBA00023273"/>
    </source>
</evidence>
<dbReference type="PANTHER" id="PTHR13720:SF13">
    <property type="entry name" value="CILIA- AND FLAGELLA-ASSOCIATED PROTEIN 251"/>
    <property type="match status" value="1"/>
</dbReference>
<dbReference type="SUPFAM" id="SSF69322">
    <property type="entry name" value="Tricorn protease domain 2"/>
    <property type="match status" value="1"/>
</dbReference>
<protein>
    <recommendedName>
        <fullName evidence="5">Cilia- and flagella-associated protein 251</fullName>
    </recommendedName>
</protein>
<evidence type="ECO:0000256" key="5">
    <source>
        <dbReference type="ARBA" id="ARBA00040994"/>
    </source>
</evidence>
<organism evidence="7 8">
    <name type="scientific">Pundamilia nyererei</name>
    <dbReference type="NCBI Taxonomy" id="303518"/>
    <lineage>
        <taxon>Eukaryota</taxon>
        <taxon>Metazoa</taxon>
        <taxon>Chordata</taxon>
        <taxon>Craniata</taxon>
        <taxon>Vertebrata</taxon>
        <taxon>Euteleostomi</taxon>
        <taxon>Actinopterygii</taxon>
        <taxon>Neopterygii</taxon>
        <taxon>Teleostei</taxon>
        <taxon>Neoteleostei</taxon>
        <taxon>Acanthomorphata</taxon>
        <taxon>Ovalentaria</taxon>
        <taxon>Cichlomorphae</taxon>
        <taxon>Cichliformes</taxon>
        <taxon>Cichlidae</taxon>
        <taxon>African cichlids</taxon>
        <taxon>Pseudocrenilabrinae</taxon>
        <taxon>Haplochromini</taxon>
        <taxon>Pundamilia</taxon>
    </lineage>
</organism>
<dbReference type="AlphaFoldDB" id="A0A9Y3V7T5"/>
<dbReference type="InterPro" id="IPR011992">
    <property type="entry name" value="EF-hand-dom_pair"/>
</dbReference>
<accession>A0A9Y3V7T5</accession>
<keyword evidence="3" id="KW-0677">Repeat</keyword>
<feature type="region of interest" description="Disordered" evidence="6">
    <location>
        <begin position="909"/>
        <end position="931"/>
    </location>
</feature>
<dbReference type="Proteomes" id="UP000695023">
    <property type="component" value="Unplaced"/>
</dbReference>
<name>A0A9Y3V7T5_9CICH</name>
<dbReference type="Gene3D" id="1.10.238.10">
    <property type="entry name" value="EF-hand"/>
    <property type="match status" value="1"/>
</dbReference>
<feature type="compositionally biased region" description="Basic and acidic residues" evidence="6">
    <location>
        <begin position="18"/>
        <end position="37"/>
    </location>
</feature>
<dbReference type="PANTHER" id="PTHR13720">
    <property type="entry name" value="WD-40 REPEAT PROTEIN"/>
    <property type="match status" value="1"/>
</dbReference>
<keyword evidence="7" id="KW-1185">Reference proteome</keyword>
<evidence type="ECO:0000256" key="3">
    <source>
        <dbReference type="ARBA" id="ARBA00022737"/>
    </source>
</evidence>
<evidence type="ECO:0000256" key="1">
    <source>
        <dbReference type="ARBA" id="ARBA00004138"/>
    </source>
</evidence>
<dbReference type="InterPro" id="IPR015943">
    <property type="entry name" value="WD40/YVTN_repeat-like_dom_sf"/>
</dbReference>
<sequence length="964" mass="108249">MEPPTSYEAENHPVVGQEQDRGEAGKDKEKENSDIPRRTGQSQVYTATRDTLFSKKTTDAEAHVLSLDFICGMSPALPVFTLQDQDELVLLYAAAHVGIIYNHTSKSRHMLKGHSHSISSMCVSEDRRWIATADRGPNGMVIIWDSYSGIPVNTLFDCHPDAGVIAIAFSSDTKHLATLGTEEFQRVCIWDWTNESEQPLWFTELNPKYGFQDYIMFRLKNSSQLLSSSESHVLFYSSASGSLQYTDLKFKKFNKETSGAAEFTLDRSENFGVANMSLSRSVFHWEEPKILIASGGGVVEWLVKEDTANRINLQQQQITVLAVTDSCIVTCNTESHICFYNGKFTLLAWYTELNLDAIVSISFSKEWIRRQQEYRLDSKPLITRNFTVTTVSHRVVHVNAESLITRIVLDEDYEPIHALTCHPSQSAVVTGNHGGILEMWDYSSKVRSGRKVFNTEKQIQCVTFDPKGLYLAVGFASGAVHILNARTLESEQEEALHYTKDSIQLITFSSDSKYLATADAGKAVSVFHLITKEGSLPQWMHLGRIHSHYKPIKDLLFGVHLDSTQPRLLSLGMDCQLVEYDLENSSMDRLVILSSERIEQSGVPMCMTWYPPLTAEQFLLIITDQYKMRLFNSTTKMCRKTLQGPTYGSPIKKIVVLPKSEKADTNSYYLAFITMEKLGLQILPLDGNPYKSNALICHSAGVSAFACSYDGRFIFTAGGADCTVLSWEINLNVLEAAAALGGKDMVPFYNLLEGGRDGKFYREMEDFFYYCQVHHQGVDSMEKRQVSCKIPLSEVSSLMRALGYYPTEQEIEDMQNEVKFSKYAETGKYVNDVDLEEFIKLYVNHRPAFSISSSDLVRAFWALGKVDSTGQPILQRQELIELLQVRGEHMTEEEVVECFTALLGLDDVEEEEEEGGGLSEPKSGHSEYTLDSVIPSEISVETFTGQILGFTSSAEQSSKSSPPE</sequence>
<dbReference type="Pfam" id="PF00400">
    <property type="entry name" value="WD40"/>
    <property type="match status" value="2"/>
</dbReference>
<proteinExistence type="predicted"/>
<keyword evidence="2" id="KW-0853">WD repeat</keyword>
<reference evidence="8" key="1">
    <citation type="submission" date="2025-08" db="UniProtKB">
        <authorList>
            <consortium name="RefSeq"/>
        </authorList>
    </citation>
    <scope>IDENTIFICATION</scope>
</reference>
<dbReference type="GO" id="GO:0036126">
    <property type="term" value="C:sperm flagellum"/>
    <property type="evidence" value="ECO:0007669"/>
    <property type="project" value="TreeGrafter"/>
</dbReference>
<dbReference type="CTD" id="144406"/>
<evidence type="ECO:0000313" key="8">
    <source>
        <dbReference type="RefSeq" id="XP_005722151.1"/>
    </source>
</evidence>
<dbReference type="InterPro" id="IPR050630">
    <property type="entry name" value="WD_repeat_EMAP"/>
</dbReference>
<dbReference type="SMART" id="SM00320">
    <property type="entry name" value="WD40"/>
    <property type="match status" value="6"/>
</dbReference>
<comment type="subcellular location">
    <subcellularLocation>
        <location evidence="1">Cell projection</location>
        <location evidence="1">Cilium</location>
    </subcellularLocation>
</comment>
<dbReference type="GeneID" id="102193599"/>
<feature type="region of interest" description="Disordered" evidence="6">
    <location>
        <begin position="1"/>
        <end position="43"/>
    </location>
</feature>
<dbReference type="Gene3D" id="2.130.10.10">
    <property type="entry name" value="YVTN repeat-like/Quinoprotein amine dehydrogenase"/>
    <property type="match status" value="2"/>
</dbReference>